<evidence type="ECO:0000313" key="1">
    <source>
        <dbReference type="EMBL" id="KAF2275870.1"/>
    </source>
</evidence>
<proteinExistence type="predicted"/>
<dbReference type="Proteomes" id="UP000800097">
    <property type="component" value="Unassembled WGS sequence"/>
</dbReference>
<keyword evidence="2" id="KW-1185">Reference proteome</keyword>
<protein>
    <submittedName>
        <fullName evidence="1">Uncharacterized protein</fullName>
    </submittedName>
</protein>
<organism evidence="1 2">
    <name type="scientific">Westerdykella ornata</name>
    <dbReference type="NCBI Taxonomy" id="318751"/>
    <lineage>
        <taxon>Eukaryota</taxon>
        <taxon>Fungi</taxon>
        <taxon>Dikarya</taxon>
        <taxon>Ascomycota</taxon>
        <taxon>Pezizomycotina</taxon>
        <taxon>Dothideomycetes</taxon>
        <taxon>Pleosporomycetidae</taxon>
        <taxon>Pleosporales</taxon>
        <taxon>Sporormiaceae</taxon>
        <taxon>Westerdykella</taxon>
    </lineage>
</organism>
<gene>
    <name evidence="1" type="ORF">EI97DRAFT_474455</name>
</gene>
<name>A0A6A6JGU4_WESOR</name>
<dbReference type="RefSeq" id="XP_033653409.1">
    <property type="nucleotide sequence ID" value="XM_033801896.1"/>
</dbReference>
<dbReference type="AlphaFoldDB" id="A0A6A6JGU4"/>
<evidence type="ECO:0000313" key="2">
    <source>
        <dbReference type="Proteomes" id="UP000800097"/>
    </source>
</evidence>
<dbReference type="EMBL" id="ML986495">
    <property type="protein sequence ID" value="KAF2275870.1"/>
    <property type="molecule type" value="Genomic_DNA"/>
</dbReference>
<accession>A0A6A6JGU4</accession>
<dbReference type="OrthoDB" id="3598281at2759"/>
<sequence length="398" mass="45847">MTGIPSFRNVLHNIVAEKNYRNLHQFIVGTLPPLLDQGRRIISKQKEDDGFFYFRQHVTALLEELTTDIDAAVSSSMESLLPPMWDYGIRSCVMSNLENKVLSWSKGVHFNTYRMTIRQRGIPKDSKAKAYEGRSINWNLDLLTAMETISIERKNKRPKGREVRKPLGEWKDRVLELSNTLSVPVVSLTQDFLKRVQTTINTTSCDAALKSRTMEAWQKVVAVIRKMIDRLPAKLDRKINDVLRVITTEEDVGCMITTLNIPQYDMIASQKTGRGVYNRYKAATRNAFLEVDADGKAFIDKYEDQATGLMHGALNSGLDDFRQTITARLEEFITITQQFLESQDHKTKEYRALRSRLEAQMPDFESRVLQLQRMFPGCADQEEIEVRRFAKKIKLENN</sequence>
<reference evidence="1" key="1">
    <citation type="journal article" date="2020" name="Stud. Mycol.">
        <title>101 Dothideomycetes genomes: a test case for predicting lifestyles and emergence of pathogens.</title>
        <authorList>
            <person name="Haridas S."/>
            <person name="Albert R."/>
            <person name="Binder M."/>
            <person name="Bloem J."/>
            <person name="Labutti K."/>
            <person name="Salamov A."/>
            <person name="Andreopoulos B."/>
            <person name="Baker S."/>
            <person name="Barry K."/>
            <person name="Bills G."/>
            <person name="Bluhm B."/>
            <person name="Cannon C."/>
            <person name="Castanera R."/>
            <person name="Culley D."/>
            <person name="Daum C."/>
            <person name="Ezra D."/>
            <person name="Gonzalez J."/>
            <person name="Henrissat B."/>
            <person name="Kuo A."/>
            <person name="Liang C."/>
            <person name="Lipzen A."/>
            <person name="Lutzoni F."/>
            <person name="Magnuson J."/>
            <person name="Mondo S."/>
            <person name="Nolan M."/>
            <person name="Ohm R."/>
            <person name="Pangilinan J."/>
            <person name="Park H.-J."/>
            <person name="Ramirez L."/>
            <person name="Alfaro M."/>
            <person name="Sun H."/>
            <person name="Tritt A."/>
            <person name="Yoshinaga Y."/>
            <person name="Zwiers L.-H."/>
            <person name="Turgeon B."/>
            <person name="Goodwin S."/>
            <person name="Spatafora J."/>
            <person name="Crous P."/>
            <person name="Grigoriev I."/>
        </authorList>
    </citation>
    <scope>NUCLEOTIDE SEQUENCE</scope>
    <source>
        <strain evidence="1">CBS 379.55</strain>
    </source>
</reference>
<dbReference type="GeneID" id="54555071"/>